<dbReference type="SMART" id="SM00737">
    <property type="entry name" value="ML"/>
    <property type="match status" value="1"/>
</dbReference>
<dbReference type="InterPro" id="IPR003172">
    <property type="entry name" value="ML_dom"/>
</dbReference>
<reference evidence="8" key="1">
    <citation type="submission" date="2020-08" db="EMBL/GenBank/DDBJ databases">
        <title>Multicomponent nature underlies the extraordinary mechanical properties of spider dragline silk.</title>
        <authorList>
            <person name="Kono N."/>
            <person name="Nakamura H."/>
            <person name="Mori M."/>
            <person name="Yoshida Y."/>
            <person name="Ohtoshi R."/>
            <person name="Malay A.D."/>
            <person name="Moran D.A.P."/>
            <person name="Tomita M."/>
            <person name="Numata K."/>
            <person name="Arakawa K."/>
        </authorList>
    </citation>
    <scope>NUCLEOTIDE SEQUENCE</scope>
</reference>
<accession>A0A8X6MBR4</accession>
<organism evidence="8 9">
    <name type="scientific">Nephila pilipes</name>
    <name type="common">Giant wood spider</name>
    <name type="synonym">Nephila maculata</name>
    <dbReference type="NCBI Taxonomy" id="299642"/>
    <lineage>
        <taxon>Eukaryota</taxon>
        <taxon>Metazoa</taxon>
        <taxon>Ecdysozoa</taxon>
        <taxon>Arthropoda</taxon>
        <taxon>Chelicerata</taxon>
        <taxon>Arachnida</taxon>
        <taxon>Araneae</taxon>
        <taxon>Araneomorphae</taxon>
        <taxon>Entelegynae</taxon>
        <taxon>Araneoidea</taxon>
        <taxon>Nephilidae</taxon>
        <taxon>Nephila</taxon>
    </lineage>
</organism>
<feature type="signal peptide" evidence="6">
    <location>
        <begin position="1"/>
        <end position="17"/>
    </location>
</feature>
<dbReference type="AlphaFoldDB" id="A0A8X6MBR4"/>
<evidence type="ECO:0000256" key="1">
    <source>
        <dbReference type="ARBA" id="ARBA00004613"/>
    </source>
</evidence>
<dbReference type="GO" id="GO:0032934">
    <property type="term" value="F:sterol binding"/>
    <property type="evidence" value="ECO:0007669"/>
    <property type="project" value="InterPro"/>
</dbReference>
<dbReference type="OrthoDB" id="4937502at2759"/>
<dbReference type="InterPro" id="IPR033916">
    <property type="entry name" value="ML_Npc2-like"/>
</dbReference>
<evidence type="ECO:0000259" key="7">
    <source>
        <dbReference type="SMART" id="SM00737"/>
    </source>
</evidence>
<gene>
    <name evidence="8" type="primary">npc2</name>
    <name evidence="8" type="ORF">NPIL_558631</name>
</gene>
<keyword evidence="5" id="KW-1015">Disulfide bond</keyword>
<keyword evidence="4 6" id="KW-0732">Signal</keyword>
<proteinExistence type="inferred from homology"/>
<evidence type="ECO:0000313" key="8">
    <source>
        <dbReference type="EMBL" id="GFS39125.1"/>
    </source>
</evidence>
<dbReference type="GO" id="GO:0032367">
    <property type="term" value="P:intracellular cholesterol transport"/>
    <property type="evidence" value="ECO:0007669"/>
    <property type="project" value="InterPro"/>
</dbReference>
<dbReference type="PANTHER" id="PTHR11306:SF68">
    <property type="entry name" value="NPC INTRACELLULAR CHOLESTEROL TRANSPORTER 2"/>
    <property type="match status" value="1"/>
</dbReference>
<protein>
    <submittedName>
        <fullName evidence="8">NPC intracellular cholesterol transporter 2</fullName>
    </submittedName>
</protein>
<dbReference type="InterPro" id="IPR014756">
    <property type="entry name" value="Ig_E-set"/>
</dbReference>
<dbReference type="Gene3D" id="2.60.40.770">
    <property type="match status" value="1"/>
</dbReference>
<dbReference type="Proteomes" id="UP000887013">
    <property type="component" value="Unassembled WGS sequence"/>
</dbReference>
<comment type="subcellular location">
    <subcellularLocation>
        <location evidence="1">Secreted</location>
    </subcellularLocation>
</comment>
<comment type="similarity">
    <text evidence="2">Belongs to the NPC2 family.</text>
</comment>
<dbReference type="SUPFAM" id="SSF81296">
    <property type="entry name" value="E set domains"/>
    <property type="match status" value="1"/>
</dbReference>
<sequence>MLHALILSTVLFSQAWALKLTDCGSKTGKILDVIITECESSDVCEFKRGESYYFEVSFKSLTDSENLKTVIHGVIGGFPIPFPLPNANACEHSDVECPLQTDETYTYGFEFEVSNSYPKINADMKLELKDDENKDVVCVQVPVKIV</sequence>
<dbReference type="FunFam" id="2.60.40.770:FF:000001">
    <property type="entry name" value="NPC intracellular cholesterol transporter 2"/>
    <property type="match status" value="1"/>
</dbReference>
<evidence type="ECO:0000256" key="3">
    <source>
        <dbReference type="ARBA" id="ARBA00022525"/>
    </source>
</evidence>
<keyword evidence="9" id="KW-1185">Reference proteome</keyword>
<keyword evidence="3" id="KW-0964">Secreted</keyword>
<dbReference type="PANTHER" id="PTHR11306">
    <property type="entry name" value="NIEMANN PICK TYPE C2 PROTEIN NPC2-RELATED"/>
    <property type="match status" value="1"/>
</dbReference>
<evidence type="ECO:0000256" key="4">
    <source>
        <dbReference type="ARBA" id="ARBA00022729"/>
    </source>
</evidence>
<dbReference type="Pfam" id="PF02221">
    <property type="entry name" value="E1_DerP2_DerF2"/>
    <property type="match status" value="1"/>
</dbReference>
<dbReference type="EMBL" id="BMAW01043383">
    <property type="protein sequence ID" value="GFS39125.1"/>
    <property type="molecule type" value="Genomic_DNA"/>
</dbReference>
<dbReference type="CDD" id="cd00916">
    <property type="entry name" value="Npc2_like"/>
    <property type="match status" value="1"/>
</dbReference>
<feature type="domain" description="MD-2-related lipid-recognition" evidence="7">
    <location>
        <begin position="20"/>
        <end position="143"/>
    </location>
</feature>
<dbReference type="GO" id="GO:0005576">
    <property type="term" value="C:extracellular region"/>
    <property type="evidence" value="ECO:0007669"/>
    <property type="project" value="UniProtKB-SubCell"/>
</dbReference>
<evidence type="ECO:0000256" key="5">
    <source>
        <dbReference type="ARBA" id="ARBA00023157"/>
    </source>
</evidence>
<evidence type="ECO:0000256" key="2">
    <source>
        <dbReference type="ARBA" id="ARBA00006370"/>
    </source>
</evidence>
<evidence type="ECO:0000313" key="9">
    <source>
        <dbReference type="Proteomes" id="UP000887013"/>
    </source>
</evidence>
<evidence type="ECO:0000256" key="6">
    <source>
        <dbReference type="SAM" id="SignalP"/>
    </source>
</evidence>
<feature type="chain" id="PRO_5036470978" evidence="6">
    <location>
        <begin position="18"/>
        <end position="146"/>
    </location>
</feature>
<comment type="caution">
    <text evidence="8">The sequence shown here is derived from an EMBL/GenBank/DDBJ whole genome shotgun (WGS) entry which is preliminary data.</text>
</comment>
<name>A0A8X6MBR4_NEPPI</name>
<dbReference type="InterPro" id="IPR039670">
    <property type="entry name" value="NPC2-like"/>
</dbReference>